<comment type="caution">
    <text evidence="2">The sequence shown here is derived from an EMBL/GenBank/DDBJ whole genome shotgun (WGS) entry which is preliminary data.</text>
</comment>
<gene>
    <name evidence="2" type="ORF">DLM77_11220</name>
</gene>
<protein>
    <recommendedName>
        <fullName evidence="1">Hemerythrin-like domain-containing protein</fullName>
    </recommendedName>
</protein>
<dbReference type="EMBL" id="QHCR01000005">
    <property type="protein sequence ID" value="RHX79468.1"/>
    <property type="molecule type" value="Genomic_DNA"/>
</dbReference>
<accession>A0ABX9M2E2</accession>
<dbReference type="InterPro" id="IPR012312">
    <property type="entry name" value="Hemerythrin-like"/>
</dbReference>
<proteinExistence type="predicted"/>
<name>A0ABX9M2E2_9LEPT</name>
<evidence type="ECO:0000259" key="1">
    <source>
        <dbReference type="Pfam" id="PF01814"/>
    </source>
</evidence>
<sequence length="164" mass="19233">MEIQPKNSEELNVELIGKLKKQHLIVNKYAHQIESEIDKANPNIGHLVELLSIFSASLLFHLNVEDMELYLKMESYTHNSPTLVSLFEQYQKTMFGLKDTLLDYASKYSDPLTIEMNFSVFREETETILKLLRSRIEREESEFYPLIEEILRKLANEPKAVPRE</sequence>
<keyword evidence="3" id="KW-1185">Reference proteome</keyword>
<reference evidence="3" key="1">
    <citation type="submission" date="2018-05" db="EMBL/GenBank/DDBJ databases">
        <title>Leptospira yasudae sp. nov. and Leptospira stimsonii sp. nov., two pathogenic species of the genus Leptospira isolated from environmental sources.</title>
        <authorList>
            <person name="Casanovas-Massana A."/>
            <person name="Hamond C."/>
            <person name="Santos L.A."/>
            <person name="Hacker K.P."/>
            <person name="Balassiano I."/>
            <person name="Medeiros M.A."/>
            <person name="Reis M.G."/>
            <person name="Ko A.I."/>
            <person name="Wunder E.A."/>
        </authorList>
    </citation>
    <scope>NUCLEOTIDE SEQUENCE [LARGE SCALE GENOMIC DNA]</scope>
    <source>
        <strain evidence="3">B21</strain>
    </source>
</reference>
<reference evidence="2 3" key="2">
    <citation type="journal article" date="2020" name="Int. J. Syst. Evol. Microbiol.">
        <title>Leptospira yasudae sp. nov. and Leptospira stimsonii sp. nov., two new species of the pathogenic group isolated from environmental sources.</title>
        <authorList>
            <person name="Casanovas-Massana A."/>
            <person name="Hamond C."/>
            <person name="Santos L.A."/>
            <person name="de Oliveira D."/>
            <person name="Hacker K.P."/>
            <person name="Balassiano I."/>
            <person name="Costa F."/>
            <person name="Medeiros M.A."/>
            <person name="Reis M.G."/>
            <person name="Ko A.I."/>
            <person name="Wunder E.A."/>
        </authorList>
    </citation>
    <scope>NUCLEOTIDE SEQUENCE [LARGE SCALE GENOMIC DNA]</scope>
    <source>
        <strain evidence="2 3">B21</strain>
    </source>
</reference>
<dbReference type="Gene3D" id="1.20.120.520">
    <property type="entry name" value="nmb1532 protein domain like"/>
    <property type="match status" value="1"/>
</dbReference>
<evidence type="ECO:0000313" key="2">
    <source>
        <dbReference type="EMBL" id="RHX79468.1"/>
    </source>
</evidence>
<evidence type="ECO:0000313" key="3">
    <source>
        <dbReference type="Proteomes" id="UP000285569"/>
    </source>
</evidence>
<feature type="domain" description="Hemerythrin-like" evidence="1">
    <location>
        <begin position="16"/>
        <end position="147"/>
    </location>
</feature>
<dbReference type="Proteomes" id="UP000285569">
    <property type="component" value="Unassembled WGS sequence"/>
</dbReference>
<dbReference type="Pfam" id="PF01814">
    <property type="entry name" value="Hemerythrin"/>
    <property type="match status" value="1"/>
</dbReference>
<organism evidence="2 3">
    <name type="scientific">Leptospira yasudae</name>
    <dbReference type="NCBI Taxonomy" id="2202201"/>
    <lineage>
        <taxon>Bacteria</taxon>
        <taxon>Pseudomonadati</taxon>
        <taxon>Spirochaetota</taxon>
        <taxon>Spirochaetia</taxon>
        <taxon>Leptospirales</taxon>
        <taxon>Leptospiraceae</taxon>
        <taxon>Leptospira</taxon>
    </lineage>
</organism>